<evidence type="ECO:0000313" key="1">
    <source>
        <dbReference type="EMBL" id="MBF4102430.1"/>
    </source>
</evidence>
<proteinExistence type="predicted"/>
<name>A0A930USE5_9PAST</name>
<reference evidence="1" key="1">
    <citation type="submission" date="2020-11" db="EMBL/GenBank/DDBJ databases">
        <title>Gallibacterium anatis 1637, full genome, WGS.</title>
        <authorList>
            <person name="Laishevtcev A.I."/>
            <person name="Yakimova E.A."/>
            <person name="Petkovich D."/>
            <person name="Stepanova T.V."/>
            <person name="Kalendr R.S."/>
            <person name="Rubalsky E.O."/>
            <person name="Zulkarneev E.R."/>
            <person name="Aleshkin A.V."/>
        </authorList>
    </citation>
    <scope>NUCLEOTIDE SEQUENCE</scope>
    <source>
        <strain evidence="1">1637</strain>
    </source>
</reference>
<accession>A0A930USE5</accession>
<dbReference type="AlphaFoldDB" id="A0A930USE5"/>
<protein>
    <submittedName>
        <fullName evidence="1">Uncharacterized protein</fullName>
    </submittedName>
</protein>
<gene>
    <name evidence="1" type="ORF">INT80_04570</name>
</gene>
<organism evidence="1">
    <name type="scientific">Gallibacterium anatis</name>
    <dbReference type="NCBI Taxonomy" id="750"/>
    <lineage>
        <taxon>Bacteria</taxon>
        <taxon>Pseudomonadati</taxon>
        <taxon>Pseudomonadota</taxon>
        <taxon>Gammaproteobacteria</taxon>
        <taxon>Pasteurellales</taxon>
        <taxon>Pasteurellaceae</taxon>
        <taxon>Gallibacterium</taxon>
    </lineage>
</organism>
<dbReference type="EMBL" id="JADION010000009">
    <property type="protein sequence ID" value="MBF4102430.1"/>
    <property type="molecule type" value="Genomic_DNA"/>
</dbReference>
<sequence length="66" mass="7476">MRSQGKPAALNVDLQGSFDRNAERWQVNLKNGKIDTLIGQFNADKTINVDYLNQETAGNHFRTLLE</sequence>
<comment type="caution">
    <text evidence="1">The sequence shown here is derived from an EMBL/GenBank/DDBJ whole genome shotgun (WGS) entry which is preliminary data.</text>
</comment>